<gene>
    <name evidence="2" type="ORF">ACH5RR_006465</name>
</gene>
<comment type="caution">
    <text evidence="2">The sequence shown here is derived from an EMBL/GenBank/DDBJ whole genome shotgun (WGS) entry which is preliminary data.</text>
</comment>
<sequence length="136" mass="14891">MRQCGHKIAVGPTPSQLIVNPTYDMASKLPHKWGPNYYKISMFTSHTCEDELASTFVPVDPPELAFNPTLELKDGPTAASVLPNPPKLVLAPVLEFDKELTSALTPRPTELPLDPTLEFDDDPASAFPPLDPRKLA</sequence>
<evidence type="ECO:0000313" key="3">
    <source>
        <dbReference type="Proteomes" id="UP001630127"/>
    </source>
</evidence>
<name>A0ABD3AP44_9GENT</name>
<dbReference type="AlphaFoldDB" id="A0ABD3AP44"/>
<evidence type="ECO:0000256" key="1">
    <source>
        <dbReference type="SAM" id="MobiDB-lite"/>
    </source>
</evidence>
<accession>A0ABD3AP44</accession>
<dbReference type="Proteomes" id="UP001630127">
    <property type="component" value="Unassembled WGS sequence"/>
</dbReference>
<organism evidence="2 3">
    <name type="scientific">Cinchona calisaya</name>
    <dbReference type="NCBI Taxonomy" id="153742"/>
    <lineage>
        <taxon>Eukaryota</taxon>
        <taxon>Viridiplantae</taxon>
        <taxon>Streptophyta</taxon>
        <taxon>Embryophyta</taxon>
        <taxon>Tracheophyta</taxon>
        <taxon>Spermatophyta</taxon>
        <taxon>Magnoliopsida</taxon>
        <taxon>eudicotyledons</taxon>
        <taxon>Gunneridae</taxon>
        <taxon>Pentapetalae</taxon>
        <taxon>asterids</taxon>
        <taxon>lamiids</taxon>
        <taxon>Gentianales</taxon>
        <taxon>Rubiaceae</taxon>
        <taxon>Cinchonoideae</taxon>
        <taxon>Cinchoneae</taxon>
        <taxon>Cinchona</taxon>
    </lineage>
</organism>
<keyword evidence="3" id="KW-1185">Reference proteome</keyword>
<protein>
    <submittedName>
        <fullName evidence="2">Uncharacterized protein</fullName>
    </submittedName>
</protein>
<proteinExistence type="predicted"/>
<feature type="region of interest" description="Disordered" evidence="1">
    <location>
        <begin position="104"/>
        <end position="136"/>
    </location>
</feature>
<dbReference type="EMBL" id="JBJUIK010000003">
    <property type="protein sequence ID" value="KAL3532944.1"/>
    <property type="molecule type" value="Genomic_DNA"/>
</dbReference>
<evidence type="ECO:0000313" key="2">
    <source>
        <dbReference type="EMBL" id="KAL3532944.1"/>
    </source>
</evidence>
<reference evidence="2 3" key="1">
    <citation type="submission" date="2024-11" db="EMBL/GenBank/DDBJ databases">
        <title>A near-complete genome assembly of Cinchona calisaya.</title>
        <authorList>
            <person name="Lian D.C."/>
            <person name="Zhao X.W."/>
            <person name="Wei L."/>
        </authorList>
    </citation>
    <scope>NUCLEOTIDE SEQUENCE [LARGE SCALE GENOMIC DNA]</scope>
    <source>
        <tissue evidence="2">Nenye</tissue>
    </source>
</reference>